<keyword evidence="2 4" id="KW-0853">WD repeat</keyword>
<sequence length="569" mass="64609">MVLRPLSRRGSRVRLRVPNILGKDCRIWSRHTGVRNFFSFNARSGVQILSITNCHMDSLVAYESSDSETDYDESEEVISLQREDNLVHSKFQSAFPTTREWESTRCEFALQVASSECAHTERKWNSTQNCTQTNICVIPRPPEQFLNEEPYFQFPRKDHKNTLNLKWKSDRIPVKMVPSAQKRAFQTSAASAQNIKPYIPKRLRQKDVTSKSNDFKNSTEVLTSEINCTATEEHQLSHLNRISDFIKPYLENQYKVTNIPKCLVFQISEHKGPVTAIHWCPVQKHSHLLLSASMDKSVKVWDAVETGRCLMTYLCHSGAVRDAQWSFCGRNVLSGGFDSMIHLTDIETAKQIISVRNECQVTCLAFNPENQNIFLSGGFSSTVRAWDTRTCKVVNEYSAGIQQTLDILFLPGGKEFLTSTDAVSRDSADRTIIAWDFKTSAKISNQIFHERYTIPCLAVHPKEPVFAAQTNGNYMVLFSTQRPYRMNKRKRYEGHKVEGYGVGCEFSPDGAIIATGSADGTLCFYNYLNSNLIQTLPAHKEACIDVSFHPVHPSIIATCDWGGEVKIWQ</sequence>
<evidence type="ECO:0000259" key="5">
    <source>
        <dbReference type="Pfam" id="PF08662"/>
    </source>
</evidence>
<keyword evidence="1" id="KW-0396">Initiation factor</keyword>
<dbReference type="STRING" id="137246.A0A401S4P0"/>
<name>A0A401S4P0_CHIPU</name>
<accession>A0A401S4P0</accession>
<dbReference type="GO" id="GO:0003743">
    <property type="term" value="F:translation initiation factor activity"/>
    <property type="evidence" value="ECO:0007669"/>
    <property type="project" value="UniProtKB-KW"/>
</dbReference>
<evidence type="ECO:0000313" key="7">
    <source>
        <dbReference type="Proteomes" id="UP000287033"/>
    </source>
</evidence>
<dbReference type="PANTHER" id="PTHR44566:SF1">
    <property type="entry name" value="WD REPEAT-CONTAINING PROTEIN 25"/>
    <property type="match status" value="1"/>
</dbReference>
<evidence type="ECO:0000256" key="3">
    <source>
        <dbReference type="ARBA" id="ARBA00022917"/>
    </source>
</evidence>
<dbReference type="SUPFAM" id="SSF50978">
    <property type="entry name" value="WD40 repeat-like"/>
    <property type="match status" value="1"/>
</dbReference>
<dbReference type="OMA" id="FVCGGFH"/>
<feature type="repeat" description="WD" evidence="4">
    <location>
        <begin position="536"/>
        <end position="569"/>
    </location>
</feature>
<feature type="domain" description="Translation initiation factor beta propellor-like" evidence="5">
    <location>
        <begin position="318"/>
        <end position="437"/>
    </location>
</feature>
<comment type="caution">
    <text evidence="6">The sequence shown here is derived from an EMBL/GenBank/DDBJ whole genome shotgun (WGS) entry which is preliminary data.</text>
</comment>
<dbReference type="SMART" id="SM00320">
    <property type="entry name" value="WD40"/>
    <property type="match status" value="5"/>
</dbReference>
<evidence type="ECO:0000256" key="4">
    <source>
        <dbReference type="PROSITE-ProRule" id="PRU00221"/>
    </source>
</evidence>
<feature type="repeat" description="WD" evidence="4">
    <location>
        <begin position="267"/>
        <end position="302"/>
    </location>
</feature>
<dbReference type="InterPro" id="IPR015943">
    <property type="entry name" value="WD40/YVTN_repeat-like_dom_sf"/>
</dbReference>
<dbReference type="Proteomes" id="UP000287033">
    <property type="component" value="Unassembled WGS sequence"/>
</dbReference>
<feature type="repeat" description="WD" evidence="4">
    <location>
        <begin position="361"/>
        <end position="396"/>
    </location>
</feature>
<dbReference type="PROSITE" id="PS50082">
    <property type="entry name" value="WD_REPEATS_2"/>
    <property type="match status" value="3"/>
</dbReference>
<keyword evidence="7" id="KW-1185">Reference proteome</keyword>
<dbReference type="Pfam" id="PF00400">
    <property type="entry name" value="WD40"/>
    <property type="match status" value="3"/>
</dbReference>
<gene>
    <name evidence="6" type="ORF">chiPu_0003761</name>
</gene>
<dbReference type="Gene3D" id="2.130.10.10">
    <property type="entry name" value="YVTN repeat-like/Quinoprotein amine dehydrogenase"/>
    <property type="match status" value="1"/>
</dbReference>
<keyword evidence="3" id="KW-0648">Protein biosynthesis</keyword>
<evidence type="ECO:0000256" key="2">
    <source>
        <dbReference type="ARBA" id="ARBA00022574"/>
    </source>
</evidence>
<dbReference type="EMBL" id="BEZZ01000084">
    <property type="protein sequence ID" value="GCC25351.1"/>
    <property type="molecule type" value="Genomic_DNA"/>
</dbReference>
<proteinExistence type="predicted"/>
<dbReference type="OrthoDB" id="256303at2759"/>
<dbReference type="InterPro" id="IPR036322">
    <property type="entry name" value="WD40_repeat_dom_sf"/>
</dbReference>
<dbReference type="AlphaFoldDB" id="A0A401S4P0"/>
<evidence type="ECO:0000313" key="6">
    <source>
        <dbReference type="EMBL" id="GCC25351.1"/>
    </source>
</evidence>
<protein>
    <recommendedName>
        <fullName evidence="5">Translation initiation factor beta propellor-like domain-containing protein</fullName>
    </recommendedName>
</protein>
<dbReference type="PROSITE" id="PS50294">
    <property type="entry name" value="WD_REPEATS_REGION"/>
    <property type="match status" value="2"/>
</dbReference>
<dbReference type="InterPro" id="IPR013979">
    <property type="entry name" value="TIF_beta_prop-like"/>
</dbReference>
<evidence type="ECO:0000256" key="1">
    <source>
        <dbReference type="ARBA" id="ARBA00022540"/>
    </source>
</evidence>
<dbReference type="InterPro" id="IPR001680">
    <property type="entry name" value="WD40_rpt"/>
</dbReference>
<reference evidence="6 7" key="1">
    <citation type="journal article" date="2018" name="Nat. Ecol. Evol.">
        <title>Shark genomes provide insights into elasmobranch evolution and the origin of vertebrates.</title>
        <authorList>
            <person name="Hara Y"/>
            <person name="Yamaguchi K"/>
            <person name="Onimaru K"/>
            <person name="Kadota M"/>
            <person name="Koyanagi M"/>
            <person name="Keeley SD"/>
            <person name="Tatsumi K"/>
            <person name="Tanaka K"/>
            <person name="Motone F"/>
            <person name="Kageyama Y"/>
            <person name="Nozu R"/>
            <person name="Adachi N"/>
            <person name="Nishimura O"/>
            <person name="Nakagawa R"/>
            <person name="Tanegashima C"/>
            <person name="Kiyatake I"/>
            <person name="Matsumoto R"/>
            <person name="Murakumo K"/>
            <person name="Nishida K"/>
            <person name="Terakita A"/>
            <person name="Kuratani S"/>
            <person name="Sato K"/>
            <person name="Hyodo S Kuraku.S."/>
        </authorList>
    </citation>
    <scope>NUCLEOTIDE SEQUENCE [LARGE SCALE GENOMIC DNA]</scope>
</reference>
<dbReference type="CDD" id="cd00200">
    <property type="entry name" value="WD40"/>
    <property type="match status" value="1"/>
</dbReference>
<dbReference type="InterPro" id="IPR053053">
    <property type="entry name" value="WD_repeat_protein"/>
</dbReference>
<dbReference type="Pfam" id="PF08662">
    <property type="entry name" value="eIF2A"/>
    <property type="match status" value="1"/>
</dbReference>
<dbReference type="PANTHER" id="PTHR44566">
    <property type="entry name" value="TRANSDUCIN/WD40 REPEAT-LIKE SUPERFAMILY PROTEIN"/>
    <property type="match status" value="1"/>
</dbReference>
<organism evidence="6 7">
    <name type="scientific">Chiloscyllium punctatum</name>
    <name type="common">Brownbanded bambooshark</name>
    <name type="synonym">Hemiscyllium punctatum</name>
    <dbReference type="NCBI Taxonomy" id="137246"/>
    <lineage>
        <taxon>Eukaryota</taxon>
        <taxon>Metazoa</taxon>
        <taxon>Chordata</taxon>
        <taxon>Craniata</taxon>
        <taxon>Vertebrata</taxon>
        <taxon>Chondrichthyes</taxon>
        <taxon>Elasmobranchii</taxon>
        <taxon>Galeomorphii</taxon>
        <taxon>Galeoidea</taxon>
        <taxon>Orectolobiformes</taxon>
        <taxon>Hemiscylliidae</taxon>
        <taxon>Chiloscyllium</taxon>
    </lineage>
</organism>